<name>A0ACC1HKC7_9FUNG</name>
<evidence type="ECO:0000313" key="1">
    <source>
        <dbReference type="EMBL" id="KAJ1676233.1"/>
    </source>
</evidence>
<accession>A0ACC1HKC7</accession>
<dbReference type="EMBL" id="JAMZIH010004534">
    <property type="protein sequence ID" value="KAJ1676233.1"/>
    <property type="molecule type" value="Genomic_DNA"/>
</dbReference>
<sequence length="158" mass="17381">MLVASFHGWKEWSATPPVATATTNTKKSTRTNRGYTDTHVLERSRGMSIKASPMTFVAQSTKGKSYVLNLMDVPGHVNFIDEVAAGMRLADGLVLVVDAVEGVMCNTEKVIRLAIQEGLAITLVINKVDRIILELKIPPNDAYYKLRHTIQEVNSIIG</sequence>
<evidence type="ECO:0000313" key="2">
    <source>
        <dbReference type="Proteomes" id="UP001145114"/>
    </source>
</evidence>
<keyword evidence="2" id="KW-1185">Reference proteome</keyword>
<protein>
    <submittedName>
        <fullName evidence="1">U5 small nuclear ribonucleoprotein component</fullName>
    </submittedName>
</protein>
<organism evidence="1 2">
    <name type="scientific">Spiromyces aspiralis</name>
    <dbReference type="NCBI Taxonomy" id="68401"/>
    <lineage>
        <taxon>Eukaryota</taxon>
        <taxon>Fungi</taxon>
        <taxon>Fungi incertae sedis</taxon>
        <taxon>Zoopagomycota</taxon>
        <taxon>Kickxellomycotina</taxon>
        <taxon>Kickxellomycetes</taxon>
        <taxon>Kickxellales</taxon>
        <taxon>Kickxellaceae</taxon>
        <taxon>Spiromyces</taxon>
    </lineage>
</organism>
<keyword evidence="1" id="KW-0687">Ribonucleoprotein</keyword>
<proteinExistence type="predicted"/>
<gene>
    <name evidence="1" type="primary">EFTUD2_2</name>
    <name evidence="1" type="ORF">EV182_008604</name>
</gene>
<dbReference type="Proteomes" id="UP001145114">
    <property type="component" value="Unassembled WGS sequence"/>
</dbReference>
<comment type="caution">
    <text evidence="1">The sequence shown here is derived from an EMBL/GenBank/DDBJ whole genome shotgun (WGS) entry which is preliminary data.</text>
</comment>
<reference evidence="1" key="1">
    <citation type="submission" date="2022-06" db="EMBL/GenBank/DDBJ databases">
        <title>Phylogenomic reconstructions and comparative analyses of Kickxellomycotina fungi.</title>
        <authorList>
            <person name="Reynolds N.K."/>
            <person name="Stajich J.E."/>
            <person name="Barry K."/>
            <person name="Grigoriev I.V."/>
            <person name="Crous P."/>
            <person name="Smith M.E."/>
        </authorList>
    </citation>
    <scope>NUCLEOTIDE SEQUENCE</scope>
    <source>
        <strain evidence="1">RSA 2271</strain>
    </source>
</reference>
<feature type="non-terminal residue" evidence="1">
    <location>
        <position position="158"/>
    </location>
</feature>